<evidence type="ECO:0000256" key="2">
    <source>
        <dbReference type="ARBA" id="ARBA00022676"/>
    </source>
</evidence>
<dbReference type="PANTHER" id="PTHR13301">
    <property type="entry name" value="X-BOX TRANSCRIPTION FACTOR-RELATED"/>
    <property type="match status" value="1"/>
</dbReference>
<keyword evidence="7" id="KW-0961">Cell wall biogenesis/degradation</keyword>
<evidence type="ECO:0000256" key="4">
    <source>
        <dbReference type="ARBA" id="ARBA00022692"/>
    </source>
</evidence>
<evidence type="ECO:0000256" key="11">
    <source>
        <dbReference type="SAM" id="Phobius"/>
    </source>
</evidence>
<gene>
    <name evidence="12" type="ORF">ILEXP_LOCUS16868</name>
</gene>
<dbReference type="AlphaFoldDB" id="A0ABC8RV76"/>
<dbReference type="Pfam" id="PF03552">
    <property type="entry name" value="Cellulose_synt"/>
    <property type="match status" value="2"/>
</dbReference>
<feature type="binding site" evidence="10">
    <location>
        <position position="309"/>
    </location>
    <ligand>
        <name>Mn(2+)</name>
        <dbReference type="ChEBI" id="CHEBI:29035"/>
    </ligand>
</feature>
<protein>
    <recommendedName>
        <fullName evidence="14">Cellulose synthase-like protein E6</fullName>
    </recommendedName>
</protein>
<dbReference type="GO" id="GO:0016757">
    <property type="term" value="F:glycosyltransferase activity"/>
    <property type="evidence" value="ECO:0007669"/>
    <property type="project" value="UniProtKB-KW"/>
</dbReference>
<evidence type="ECO:0000256" key="1">
    <source>
        <dbReference type="ARBA" id="ARBA00004127"/>
    </source>
</evidence>
<evidence type="ECO:0000313" key="13">
    <source>
        <dbReference type="Proteomes" id="UP001642360"/>
    </source>
</evidence>
<keyword evidence="5 11" id="KW-1133">Transmembrane helix</keyword>
<evidence type="ECO:0000256" key="3">
    <source>
        <dbReference type="ARBA" id="ARBA00022679"/>
    </source>
</evidence>
<comment type="caution">
    <text evidence="12">The sequence shown here is derived from an EMBL/GenBank/DDBJ whole genome shotgun (WGS) entry which is preliminary data.</text>
</comment>
<reference evidence="12 13" key="1">
    <citation type="submission" date="2024-02" db="EMBL/GenBank/DDBJ databases">
        <authorList>
            <person name="Vignale AGUSTIN F."/>
            <person name="Sosa J E."/>
            <person name="Modenutti C."/>
        </authorList>
    </citation>
    <scope>NUCLEOTIDE SEQUENCE [LARGE SCALE GENOMIC DNA]</scope>
</reference>
<dbReference type="Gene3D" id="3.90.550.10">
    <property type="entry name" value="Spore Coat Polysaccharide Biosynthesis Protein SpsA, Chain A"/>
    <property type="match status" value="1"/>
</dbReference>
<keyword evidence="6 11" id="KW-0472">Membrane</keyword>
<evidence type="ECO:0008006" key="14">
    <source>
        <dbReference type="Google" id="ProtNLM"/>
    </source>
</evidence>
<dbReference type="GO" id="GO:0071555">
    <property type="term" value="P:cell wall organization"/>
    <property type="evidence" value="ECO:0007669"/>
    <property type="project" value="UniProtKB-KW"/>
</dbReference>
<dbReference type="EMBL" id="CAUOFW020001814">
    <property type="protein sequence ID" value="CAK9148878.1"/>
    <property type="molecule type" value="Genomic_DNA"/>
</dbReference>
<dbReference type="InterPro" id="IPR029044">
    <property type="entry name" value="Nucleotide-diphossugar_trans"/>
</dbReference>
<proteinExistence type="predicted"/>
<feature type="transmembrane region" description="Helical" evidence="11">
    <location>
        <begin position="521"/>
        <end position="539"/>
    </location>
</feature>
<evidence type="ECO:0000256" key="8">
    <source>
        <dbReference type="PIRSR" id="PIRSR605150-1"/>
    </source>
</evidence>
<dbReference type="InterPro" id="IPR005150">
    <property type="entry name" value="Cellulose_synth"/>
</dbReference>
<organism evidence="12 13">
    <name type="scientific">Ilex paraguariensis</name>
    <name type="common">yerba mate</name>
    <dbReference type="NCBI Taxonomy" id="185542"/>
    <lineage>
        <taxon>Eukaryota</taxon>
        <taxon>Viridiplantae</taxon>
        <taxon>Streptophyta</taxon>
        <taxon>Embryophyta</taxon>
        <taxon>Tracheophyta</taxon>
        <taxon>Spermatophyta</taxon>
        <taxon>Magnoliopsida</taxon>
        <taxon>eudicotyledons</taxon>
        <taxon>Gunneridae</taxon>
        <taxon>Pentapetalae</taxon>
        <taxon>asterids</taxon>
        <taxon>campanulids</taxon>
        <taxon>Aquifoliales</taxon>
        <taxon>Aquifoliaceae</taxon>
        <taxon>Ilex</taxon>
    </lineage>
</organism>
<evidence type="ECO:0000313" key="12">
    <source>
        <dbReference type="EMBL" id="CAK9148878.1"/>
    </source>
</evidence>
<keyword evidence="13" id="KW-1185">Reference proteome</keyword>
<dbReference type="GO" id="GO:0012505">
    <property type="term" value="C:endomembrane system"/>
    <property type="evidence" value="ECO:0007669"/>
    <property type="project" value="UniProtKB-SubCell"/>
</dbReference>
<keyword evidence="4 11" id="KW-0812">Transmembrane</keyword>
<accession>A0ABC8RV76</accession>
<feature type="transmembrane region" description="Helical" evidence="11">
    <location>
        <begin position="545"/>
        <end position="568"/>
    </location>
</feature>
<dbReference type="SUPFAM" id="SSF53448">
    <property type="entry name" value="Nucleotide-diphospho-sugar transferases"/>
    <property type="match status" value="1"/>
</dbReference>
<feature type="binding site" evidence="9">
    <location>
        <position position="144"/>
    </location>
    <ligand>
        <name>UDP-alpha-D-glucose</name>
        <dbReference type="ChEBI" id="CHEBI:58885"/>
    </ligand>
</feature>
<evidence type="ECO:0000256" key="10">
    <source>
        <dbReference type="PIRSR" id="PIRSR605150-3"/>
    </source>
</evidence>
<evidence type="ECO:0000256" key="5">
    <source>
        <dbReference type="ARBA" id="ARBA00022989"/>
    </source>
</evidence>
<sequence>MSENGGGKEALPLFETKAAKGRDAYKLFAFTVFVGVCMILVYRLTHMPQPEEPGRWAWIGFFMAELWFSFYWIFTQSVRWNVVYRYPFKARLSSRYEDKMPGVDIFVCTADPKLEPPTMVINTVLSVMSCNFPPEKLSIYLSDDGGSELTFYALVEASQFAKYWIPFCKKFKVEPRSPAAYFAQNSGSRDVAFAQEWLVVKKLHEEMKMRIETAIGKGSISKDMKDLHEGFSEWNSKVTKQDHQPIVKILIDGRNPGAVDIDGHILPTLVYLAREKRPQWPHNFKAGSMNALIRVSSMISHAPIILNLDCDMYSNDPDAVREALCFFMDEKRGHEISYVQHPQRYENITKNDIYSNACNVLNKVELAGADGYGTAFYCGTGCFHRRDSLCGRKCSKDLKAEWNIVTDQTKKRNVNELEEASKALATCSYEKGTQWGKEMGLVYGCPVEDIVTGLTIQCRGWKPVFYNPDKAAFLGVAPNTLDIALVQHKRWSEGFFQIFLSKYCPFIYGHGKIKLGGQMGYCVYLLWASVSIPTLYYAMMPSICLLRGIAIVPEASCPWFLPFAYVFIGRNAGSLAEALTCGDTLKAWWNSQRMWLIRRTTSYFFAFFDTITRQLGFSETTFAITAKVVDDVVLKRYEQEIIEFGTSSIMFTITSTIALLNLFSFAWGIKIALLDWNLRAVEHLIPQIILCWLIVMINIPVYQALFFRSDKGHIPSSVMFKSIAVASLACLLAVC</sequence>
<evidence type="ECO:0000256" key="9">
    <source>
        <dbReference type="PIRSR" id="PIRSR605150-2"/>
    </source>
</evidence>
<name>A0ABC8RV76_9AQUA</name>
<comment type="subcellular location">
    <subcellularLocation>
        <location evidence="1">Endomembrane system</location>
        <topology evidence="1">Multi-pass membrane protein</topology>
    </subcellularLocation>
</comment>
<evidence type="ECO:0000256" key="7">
    <source>
        <dbReference type="ARBA" id="ARBA00023316"/>
    </source>
</evidence>
<feature type="active site" evidence="8">
    <location>
        <position position="144"/>
    </location>
</feature>
<feature type="transmembrane region" description="Helical" evidence="11">
    <location>
        <begin position="27"/>
        <end position="44"/>
    </location>
</feature>
<dbReference type="Proteomes" id="UP001642360">
    <property type="component" value="Unassembled WGS sequence"/>
</dbReference>
<feature type="binding site" evidence="10">
    <location>
        <position position="285"/>
    </location>
    <ligand>
        <name>Mn(2+)</name>
        <dbReference type="ChEBI" id="CHEBI:29035"/>
    </ligand>
</feature>
<feature type="transmembrane region" description="Helical" evidence="11">
    <location>
        <begin position="644"/>
        <end position="669"/>
    </location>
</feature>
<evidence type="ECO:0000256" key="6">
    <source>
        <dbReference type="ARBA" id="ARBA00023136"/>
    </source>
</evidence>
<keyword evidence="3" id="KW-0808">Transferase</keyword>
<feature type="transmembrane region" description="Helical" evidence="11">
    <location>
        <begin position="56"/>
        <end position="74"/>
    </location>
</feature>
<feature type="active site" evidence="8">
    <location>
        <position position="449"/>
    </location>
</feature>
<keyword evidence="2" id="KW-0328">Glycosyltransferase</keyword>
<feature type="transmembrane region" description="Helical" evidence="11">
    <location>
        <begin position="684"/>
        <end position="706"/>
    </location>
</feature>
<feature type="binding site" evidence="9">
    <location>
        <position position="115"/>
    </location>
    <ligand>
        <name>UDP-alpha-D-glucose</name>
        <dbReference type="ChEBI" id="CHEBI:58885"/>
    </ligand>
</feature>